<dbReference type="PANTHER" id="PTHR14226:SF29">
    <property type="entry name" value="NEUROPATHY TARGET ESTERASE SWS"/>
    <property type="match status" value="1"/>
</dbReference>
<dbReference type="InterPro" id="IPR034746">
    <property type="entry name" value="POTRA"/>
</dbReference>
<evidence type="ECO:0008006" key="12">
    <source>
        <dbReference type="Google" id="ProtNLM"/>
    </source>
</evidence>
<feature type="short sequence motif" description="GXGXXG" evidence="6">
    <location>
        <begin position="56"/>
        <end position="61"/>
    </location>
</feature>
<dbReference type="AlphaFoldDB" id="A0A2T3N0U4"/>
<evidence type="ECO:0000313" key="10">
    <source>
        <dbReference type="EMBL" id="PSW05891.1"/>
    </source>
</evidence>
<evidence type="ECO:0000256" key="2">
    <source>
        <dbReference type="ARBA" id="ARBA00022801"/>
    </source>
</evidence>
<sequence>MTQEQPFAATHSVLCYLHSCCRTLVLSITFLCLFSVTFSSFAFAKERPKVGVVLGGGGAKGAAHIGVLKALEDLQIPVDYIAGTSMGAYVGGLYATGMSADEIEALLTSVDWEQGYQDRVKRGDRRVREKQQEDRYQVSSELGFGFWEVRAPRGIVQGQTMGEILRSTSGNLPVFENFDQLVIPYRAVATDIENLEPVVLDKGDLAEVMQASMSIPGLLPPKELNGKLLVDGGITDNLPIEVVRNMGADIIIAVDISNEFKKRDELSSYFAVMDQLTDFMVRDNADRQIALLSDEDFLIRPNIRGIKTADFARMPLAFESGYVEVMAMADELAHLGRSTWFQNYIDQKQLRRRQLVPLDELVVDEIRLKNNSSYSDDVLLRRLQLEAGKVISSEELDESVRSLYALDRFERVDYRIEQIDDENVILLDVREKSWGPNFIDFRFALEDDFENSTDYSFGIAFNVTGLSRAGAEWRTELEYGSDKRIATGLYLPFVKDNDWFTLISAEYKNTDYNIPLNEDEPVLEDIDSFFPATYTDTVFDASFGWQPTLWQEFRIGMRYLSGETEVLGFPEFGVQKRRSQIGYIRYSLDTLDDFMLPKQGNLLELELAGSEDVARRFGVELDDFSVHIDANWKGAVTYGDHTFMGKLEYGRIRSDLDLRLDPKELGGFLNLSGIPKNSLSGNNKLFGAAIYRYNLMEQDFGLFKSSVFFGGSLEYGGIYNDPELDFKDVPLYTAGSLYSGITTPMGPLILAYGRTEQSNHAFYVFFGGAL</sequence>
<dbReference type="GO" id="GO:0019867">
    <property type="term" value="C:outer membrane"/>
    <property type="evidence" value="ECO:0007669"/>
    <property type="project" value="InterPro"/>
</dbReference>
<evidence type="ECO:0000259" key="8">
    <source>
        <dbReference type="PROSITE" id="PS51635"/>
    </source>
</evidence>
<evidence type="ECO:0000259" key="9">
    <source>
        <dbReference type="PROSITE" id="PS51779"/>
    </source>
</evidence>
<evidence type="ECO:0000256" key="5">
    <source>
        <dbReference type="ARBA" id="ARBA00023136"/>
    </source>
</evidence>
<dbReference type="Pfam" id="PF01734">
    <property type="entry name" value="Patatin"/>
    <property type="match status" value="1"/>
</dbReference>
<keyword evidence="7" id="KW-0812">Transmembrane</keyword>
<organism evidence="10 11">
    <name type="scientific">Photobacterium rosenbergii</name>
    <dbReference type="NCBI Taxonomy" id="294936"/>
    <lineage>
        <taxon>Bacteria</taxon>
        <taxon>Pseudomonadati</taxon>
        <taxon>Pseudomonadota</taxon>
        <taxon>Gammaproteobacteria</taxon>
        <taxon>Vibrionales</taxon>
        <taxon>Vibrionaceae</taxon>
        <taxon>Photobacterium</taxon>
    </lineage>
</organism>
<evidence type="ECO:0000256" key="6">
    <source>
        <dbReference type="PROSITE-ProRule" id="PRU01161"/>
    </source>
</evidence>
<evidence type="ECO:0000256" key="4">
    <source>
        <dbReference type="ARBA" id="ARBA00023098"/>
    </source>
</evidence>
<proteinExistence type="predicted"/>
<keyword evidence="2 6" id="KW-0378">Hydrolase</keyword>
<keyword evidence="3 6" id="KW-0442">Lipid degradation</keyword>
<feature type="active site" description="Proton acceptor" evidence="6">
    <location>
        <position position="231"/>
    </location>
</feature>
<evidence type="ECO:0000256" key="7">
    <source>
        <dbReference type="SAM" id="Phobius"/>
    </source>
</evidence>
<name>A0A2T3N0U4_9GAMM</name>
<dbReference type="CDD" id="cd07205">
    <property type="entry name" value="Pat_PNPLA6_PNPLA7_NTE1_like"/>
    <property type="match status" value="1"/>
</dbReference>
<keyword evidence="7" id="KW-1133">Transmembrane helix</keyword>
<reference evidence="10 11" key="1">
    <citation type="submission" date="2018-03" db="EMBL/GenBank/DDBJ databases">
        <title>Whole genome sequencing of Histamine producing bacteria.</title>
        <authorList>
            <person name="Butler K."/>
        </authorList>
    </citation>
    <scope>NUCLEOTIDE SEQUENCE [LARGE SCALE GENOMIC DNA]</scope>
    <source>
        <strain evidence="10 11">DSM 19138</strain>
    </source>
</reference>
<feature type="domain" description="POTRA" evidence="9">
    <location>
        <begin position="361"/>
        <end position="432"/>
    </location>
</feature>
<dbReference type="InterPro" id="IPR010827">
    <property type="entry name" value="BamA/TamA_POTRA"/>
</dbReference>
<dbReference type="GO" id="GO:0016042">
    <property type="term" value="P:lipid catabolic process"/>
    <property type="evidence" value="ECO:0007669"/>
    <property type="project" value="UniProtKB-UniRule"/>
</dbReference>
<comment type="subcellular location">
    <subcellularLocation>
        <location evidence="1">Membrane</location>
    </subcellularLocation>
</comment>
<gene>
    <name evidence="10" type="ORF">C9J01_26810</name>
</gene>
<dbReference type="OrthoDB" id="5290098at2"/>
<dbReference type="EMBL" id="PYMB01000032">
    <property type="protein sequence ID" value="PSW05891.1"/>
    <property type="molecule type" value="Genomic_DNA"/>
</dbReference>
<dbReference type="PROSITE" id="PS51635">
    <property type="entry name" value="PNPLA"/>
    <property type="match status" value="1"/>
</dbReference>
<dbReference type="SUPFAM" id="SSF52151">
    <property type="entry name" value="FabD/lysophospholipase-like"/>
    <property type="match status" value="1"/>
</dbReference>
<protein>
    <recommendedName>
        <fullName evidence="12">PNPLA domain-containing protein</fullName>
    </recommendedName>
</protein>
<dbReference type="Proteomes" id="UP000241346">
    <property type="component" value="Unassembled WGS sequence"/>
</dbReference>
<feature type="short sequence motif" description="DGA/G" evidence="6">
    <location>
        <begin position="231"/>
        <end position="233"/>
    </location>
</feature>
<dbReference type="GO" id="GO:0016787">
    <property type="term" value="F:hydrolase activity"/>
    <property type="evidence" value="ECO:0007669"/>
    <property type="project" value="UniProtKB-UniRule"/>
</dbReference>
<accession>A0A2T3N0U4</accession>
<dbReference type="Gene3D" id="3.10.20.310">
    <property type="entry name" value="membrane protein fhac"/>
    <property type="match status" value="1"/>
</dbReference>
<evidence type="ECO:0000256" key="1">
    <source>
        <dbReference type="ARBA" id="ARBA00004370"/>
    </source>
</evidence>
<keyword evidence="5 7" id="KW-0472">Membrane</keyword>
<feature type="domain" description="PNPLA" evidence="8">
    <location>
        <begin position="52"/>
        <end position="244"/>
    </location>
</feature>
<feature type="short sequence motif" description="GXSXG" evidence="6">
    <location>
        <begin position="83"/>
        <end position="87"/>
    </location>
</feature>
<evidence type="ECO:0000256" key="3">
    <source>
        <dbReference type="ARBA" id="ARBA00022963"/>
    </source>
</evidence>
<keyword evidence="4 6" id="KW-0443">Lipid metabolism</keyword>
<dbReference type="InterPro" id="IPR050301">
    <property type="entry name" value="NTE"/>
</dbReference>
<dbReference type="PROSITE" id="PS51779">
    <property type="entry name" value="POTRA"/>
    <property type="match status" value="1"/>
</dbReference>
<comment type="caution">
    <text evidence="10">The sequence shown here is derived from an EMBL/GenBank/DDBJ whole genome shotgun (WGS) entry which is preliminary data.</text>
</comment>
<evidence type="ECO:0000313" key="11">
    <source>
        <dbReference type="Proteomes" id="UP000241346"/>
    </source>
</evidence>
<dbReference type="InterPro" id="IPR016035">
    <property type="entry name" value="Acyl_Trfase/lysoPLipase"/>
</dbReference>
<dbReference type="PANTHER" id="PTHR14226">
    <property type="entry name" value="NEUROPATHY TARGET ESTERASE/SWISS CHEESE D.MELANOGASTER"/>
    <property type="match status" value="1"/>
</dbReference>
<feature type="transmembrane region" description="Helical" evidence="7">
    <location>
        <begin position="24"/>
        <end position="44"/>
    </location>
</feature>
<feature type="active site" description="Nucleophile" evidence="6">
    <location>
        <position position="85"/>
    </location>
</feature>
<dbReference type="Pfam" id="PF07244">
    <property type="entry name" value="POTRA"/>
    <property type="match status" value="1"/>
</dbReference>
<dbReference type="Gene3D" id="3.40.1090.10">
    <property type="entry name" value="Cytosolic phospholipase A2 catalytic domain"/>
    <property type="match status" value="2"/>
</dbReference>
<dbReference type="InterPro" id="IPR002641">
    <property type="entry name" value="PNPLA_dom"/>
</dbReference>